<evidence type="ECO:0000313" key="2">
    <source>
        <dbReference type="Proteomes" id="UP000030645"/>
    </source>
</evidence>
<accession>W9S7E9</accession>
<protein>
    <submittedName>
        <fullName evidence="1">Uncharacterized protein</fullName>
    </submittedName>
</protein>
<keyword evidence="2" id="KW-1185">Reference proteome</keyword>
<name>W9S7E9_9ROSA</name>
<dbReference type="PANTHER" id="PTHR34458">
    <property type="entry name" value="POLLEN OLE E 1 ALLERGEN AND EXTENSIN FAMILY PROTEIN-RELATED"/>
    <property type="match status" value="1"/>
</dbReference>
<gene>
    <name evidence="1" type="ORF">L484_027910</name>
</gene>
<dbReference type="AlphaFoldDB" id="W9S7E9"/>
<sequence>MPVPAVVTNDPSLPAGLNVALTCDEGRTLISNVVTDTQGFFSITLNTLQTSLFHPNQCDKCRLVVKGHYGTCILYPGRRGSLLAPMNCRDVVVEQLHGDEQGRDNVMQYKAEPFYFDPRF</sequence>
<organism evidence="1 2">
    <name type="scientific">Morus notabilis</name>
    <dbReference type="NCBI Taxonomy" id="981085"/>
    <lineage>
        <taxon>Eukaryota</taxon>
        <taxon>Viridiplantae</taxon>
        <taxon>Streptophyta</taxon>
        <taxon>Embryophyta</taxon>
        <taxon>Tracheophyta</taxon>
        <taxon>Spermatophyta</taxon>
        <taxon>Magnoliopsida</taxon>
        <taxon>eudicotyledons</taxon>
        <taxon>Gunneridae</taxon>
        <taxon>Pentapetalae</taxon>
        <taxon>rosids</taxon>
        <taxon>fabids</taxon>
        <taxon>Rosales</taxon>
        <taxon>Moraceae</taxon>
        <taxon>Moreae</taxon>
        <taxon>Morus</taxon>
    </lineage>
</organism>
<proteinExistence type="predicted"/>
<dbReference type="Proteomes" id="UP000030645">
    <property type="component" value="Unassembled WGS sequence"/>
</dbReference>
<dbReference type="EMBL" id="KE346217">
    <property type="protein sequence ID" value="EXC30735.1"/>
    <property type="molecule type" value="Genomic_DNA"/>
</dbReference>
<reference evidence="2" key="1">
    <citation type="submission" date="2013-01" db="EMBL/GenBank/DDBJ databases">
        <title>Draft Genome Sequence of a Mulberry Tree, Morus notabilis C.K. Schneid.</title>
        <authorList>
            <person name="He N."/>
            <person name="Zhao S."/>
        </authorList>
    </citation>
    <scope>NUCLEOTIDE SEQUENCE</scope>
</reference>
<evidence type="ECO:0000313" key="1">
    <source>
        <dbReference type="EMBL" id="EXC30735.1"/>
    </source>
</evidence>
<dbReference type="InterPro" id="IPR040404">
    <property type="entry name" value="Phylloplanin-like"/>
</dbReference>